<sequence>DVIGPLGDFDVGDSRPATQEAQSNNAGDGDEGTTQGKTAAAQPEAGNGKEDHLFLIREARQAREAGDQTLANGLLRSLAKLYPEPTETTPVDTTGKTQIAAPLTVAATATDVCGSDDITVGNIIFAPGVIPTHGHCGLSSFYDKKIKALKGSIPLTIFDPKWQQKTSAHSAEKRQIYRGGSEERQYTGHPAPDEWSQSYAQWSWNFQYFLVTLTKVYPFKVLAGWFRVHRETVETIMRREGFCSGFRYNLAVRMNAFQCEMVARDGKVKFPDVRIERTNLARQAFSEAQLRGKLKLPDNPYIPGGSKEDLDPYTGQGKFSVAKKRANDAKSQQNNQNQQGGSCWEP</sequence>
<evidence type="ECO:0000256" key="1">
    <source>
        <dbReference type="SAM" id="MobiDB-lite"/>
    </source>
</evidence>
<feature type="region of interest" description="Disordered" evidence="1">
    <location>
        <begin position="297"/>
        <end position="346"/>
    </location>
</feature>
<keyword evidence="3" id="KW-1185">Reference proteome</keyword>
<accession>A0A2N5U7Y4</accession>
<feature type="region of interest" description="Disordered" evidence="1">
    <location>
        <begin position="169"/>
        <end position="190"/>
    </location>
</feature>
<feature type="compositionally biased region" description="Polar residues" evidence="1">
    <location>
        <begin position="16"/>
        <end position="37"/>
    </location>
</feature>
<feature type="non-terminal residue" evidence="2">
    <location>
        <position position="1"/>
    </location>
</feature>
<proteinExistence type="predicted"/>
<feature type="compositionally biased region" description="Basic and acidic residues" evidence="1">
    <location>
        <begin position="170"/>
        <end position="186"/>
    </location>
</feature>
<dbReference type="Proteomes" id="UP000235388">
    <property type="component" value="Unassembled WGS sequence"/>
</dbReference>
<evidence type="ECO:0000313" key="3">
    <source>
        <dbReference type="Proteomes" id="UP000235388"/>
    </source>
</evidence>
<dbReference type="AlphaFoldDB" id="A0A2N5U7Y4"/>
<gene>
    <name evidence="2" type="ORF">PCANC_15025</name>
</gene>
<organism evidence="2 3">
    <name type="scientific">Puccinia coronata f. sp. avenae</name>
    <dbReference type="NCBI Taxonomy" id="200324"/>
    <lineage>
        <taxon>Eukaryota</taxon>
        <taxon>Fungi</taxon>
        <taxon>Dikarya</taxon>
        <taxon>Basidiomycota</taxon>
        <taxon>Pucciniomycotina</taxon>
        <taxon>Pucciniomycetes</taxon>
        <taxon>Pucciniales</taxon>
        <taxon>Pucciniaceae</taxon>
        <taxon>Puccinia</taxon>
    </lineage>
</organism>
<name>A0A2N5U7Y4_9BASI</name>
<protein>
    <submittedName>
        <fullName evidence="2">Uncharacterized protein</fullName>
    </submittedName>
</protein>
<evidence type="ECO:0000313" key="2">
    <source>
        <dbReference type="EMBL" id="PLW33851.1"/>
    </source>
</evidence>
<dbReference type="STRING" id="200324.A0A2N5U7Y4"/>
<dbReference type="EMBL" id="PGCJ01000290">
    <property type="protein sequence ID" value="PLW33851.1"/>
    <property type="molecule type" value="Genomic_DNA"/>
</dbReference>
<comment type="caution">
    <text evidence="2">The sequence shown here is derived from an EMBL/GenBank/DDBJ whole genome shotgun (WGS) entry which is preliminary data.</text>
</comment>
<dbReference type="OrthoDB" id="10302672at2759"/>
<feature type="region of interest" description="Disordered" evidence="1">
    <location>
        <begin position="1"/>
        <end position="49"/>
    </location>
</feature>
<reference evidence="2 3" key="1">
    <citation type="submission" date="2017-11" db="EMBL/GenBank/DDBJ databases">
        <title>De novo assembly and phasing of dikaryotic genomes from two isolates of Puccinia coronata f. sp. avenae, the causal agent of oat crown rust.</title>
        <authorList>
            <person name="Miller M.E."/>
            <person name="Zhang Y."/>
            <person name="Omidvar V."/>
            <person name="Sperschneider J."/>
            <person name="Schwessinger B."/>
            <person name="Raley C."/>
            <person name="Palmer J.M."/>
            <person name="Garnica D."/>
            <person name="Upadhyaya N."/>
            <person name="Rathjen J."/>
            <person name="Taylor J.M."/>
            <person name="Park R.F."/>
            <person name="Dodds P.N."/>
            <person name="Hirsch C.D."/>
            <person name="Kianian S.F."/>
            <person name="Figueroa M."/>
        </authorList>
    </citation>
    <scope>NUCLEOTIDE SEQUENCE [LARGE SCALE GENOMIC DNA]</scope>
    <source>
        <strain evidence="2">12NC29</strain>
    </source>
</reference>